<reference evidence="2" key="2">
    <citation type="submission" date="2015-01" db="EMBL/GenBank/DDBJ databases">
        <title>Evolutionary Origins and Diversification of the Mycorrhizal Mutualists.</title>
        <authorList>
            <consortium name="DOE Joint Genome Institute"/>
            <consortium name="Mycorrhizal Genomics Consortium"/>
            <person name="Kohler A."/>
            <person name="Kuo A."/>
            <person name="Nagy L.G."/>
            <person name="Floudas D."/>
            <person name="Copeland A."/>
            <person name="Barry K.W."/>
            <person name="Cichocki N."/>
            <person name="Veneault-Fourrey C."/>
            <person name="LaButti K."/>
            <person name="Lindquist E.A."/>
            <person name="Lipzen A."/>
            <person name="Lundell T."/>
            <person name="Morin E."/>
            <person name="Murat C."/>
            <person name="Riley R."/>
            <person name="Ohm R."/>
            <person name="Sun H."/>
            <person name="Tunlid A."/>
            <person name="Henrissat B."/>
            <person name="Grigoriev I.V."/>
            <person name="Hibbett D.S."/>
            <person name="Martin F."/>
        </authorList>
    </citation>
    <scope>NUCLEOTIDE SEQUENCE [LARGE SCALE GENOMIC DNA]</scope>
    <source>
        <strain evidence="2">MAFF 305830</strain>
    </source>
</reference>
<keyword evidence="2" id="KW-1185">Reference proteome</keyword>
<accession>A0A0C3ADL2</accession>
<proteinExistence type="predicted"/>
<gene>
    <name evidence="1" type="ORF">M408DRAFT_280877</name>
</gene>
<dbReference type="AlphaFoldDB" id="A0A0C3ADL2"/>
<organism evidence="1 2">
    <name type="scientific">Serendipita vermifera MAFF 305830</name>
    <dbReference type="NCBI Taxonomy" id="933852"/>
    <lineage>
        <taxon>Eukaryota</taxon>
        <taxon>Fungi</taxon>
        <taxon>Dikarya</taxon>
        <taxon>Basidiomycota</taxon>
        <taxon>Agaricomycotina</taxon>
        <taxon>Agaricomycetes</taxon>
        <taxon>Sebacinales</taxon>
        <taxon>Serendipitaceae</taxon>
        <taxon>Serendipita</taxon>
    </lineage>
</organism>
<evidence type="ECO:0000313" key="2">
    <source>
        <dbReference type="Proteomes" id="UP000054097"/>
    </source>
</evidence>
<dbReference type="OrthoDB" id="3194243at2759"/>
<reference evidence="1 2" key="1">
    <citation type="submission" date="2014-04" db="EMBL/GenBank/DDBJ databases">
        <authorList>
            <consortium name="DOE Joint Genome Institute"/>
            <person name="Kuo A."/>
            <person name="Zuccaro A."/>
            <person name="Kohler A."/>
            <person name="Nagy L.G."/>
            <person name="Floudas D."/>
            <person name="Copeland A."/>
            <person name="Barry K.W."/>
            <person name="Cichocki N."/>
            <person name="Veneault-Fourrey C."/>
            <person name="LaButti K."/>
            <person name="Lindquist E.A."/>
            <person name="Lipzen A."/>
            <person name="Lundell T."/>
            <person name="Morin E."/>
            <person name="Murat C."/>
            <person name="Sun H."/>
            <person name="Tunlid A."/>
            <person name="Henrissat B."/>
            <person name="Grigoriev I.V."/>
            <person name="Hibbett D.S."/>
            <person name="Martin F."/>
            <person name="Nordberg H.P."/>
            <person name="Cantor M.N."/>
            <person name="Hua S.X."/>
        </authorList>
    </citation>
    <scope>NUCLEOTIDE SEQUENCE [LARGE SCALE GENOMIC DNA]</scope>
    <source>
        <strain evidence="1 2">MAFF 305830</strain>
    </source>
</reference>
<name>A0A0C3ADL2_SERVB</name>
<sequence>MSDALLSPSFASPTIIPESDELFAELWEARMVNPYYSAERIRQYVLERCKNWEVSLKRVKKMIKDHPYLHTIPLTLTDGGGLSEDDEHGEGVEIALLRTMDKDALRLLLYELSNRENTFLDYVHDEAARMWMPTRGEFVMMAAGIKPCCLIWSGVSEDNDNPNYTADFAKICLWMTTVWIRTVEALKNLPHLDPRESPSVPRAWLIVKSLIFRFKILDPKRV</sequence>
<dbReference type="EMBL" id="KN824349">
    <property type="protein sequence ID" value="KIM22725.1"/>
    <property type="molecule type" value="Genomic_DNA"/>
</dbReference>
<evidence type="ECO:0000313" key="1">
    <source>
        <dbReference type="EMBL" id="KIM22725.1"/>
    </source>
</evidence>
<dbReference type="HOGENOM" id="CLU_1246029_0_0_1"/>
<dbReference type="Proteomes" id="UP000054097">
    <property type="component" value="Unassembled WGS sequence"/>
</dbReference>
<protein>
    <submittedName>
        <fullName evidence="1">Uncharacterized protein</fullName>
    </submittedName>
</protein>